<keyword evidence="8 9" id="KW-0472">Membrane</keyword>
<evidence type="ECO:0000256" key="7">
    <source>
        <dbReference type="ARBA" id="ARBA00022989"/>
    </source>
</evidence>
<evidence type="ECO:0000313" key="11">
    <source>
        <dbReference type="EMBL" id="OAZ09335.1"/>
    </source>
</evidence>
<feature type="transmembrane region" description="Helical" evidence="9">
    <location>
        <begin position="20"/>
        <end position="43"/>
    </location>
</feature>
<dbReference type="GO" id="GO:0043190">
    <property type="term" value="C:ATP-binding cassette (ABC) transporter complex"/>
    <property type="evidence" value="ECO:0007669"/>
    <property type="project" value="InterPro"/>
</dbReference>
<dbReference type="AlphaFoldDB" id="A0A853KZI5"/>
<dbReference type="Pfam" id="PF00528">
    <property type="entry name" value="BPD_transp_1"/>
    <property type="match status" value="1"/>
</dbReference>
<dbReference type="SUPFAM" id="SSF161098">
    <property type="entry name" value="MetI-like"/>
    <property type="match status" value="1"/>
</dbReference>
<gene>
    <name evidence="11" type="ORF">TH4_12800</name>
</gene>
<evidence type="ECO:0000256" key="8">
    <source>
        <dbReference type="ARBA" id="ARBA00023136"/>
    </source>
</evidence>
<dbReference type="GO" id="GO:0006865">
    <property type="term" value="P:amino acid transport"/>
    <property type="evidence" value="ECO:0007669"/>
    <property type="project" value="TreeGrafter"/>
</dbReference>
<dbReference type="GO" id="GO:0022857">
    <property type="term" value="F:transmembrane transporter activity"/>
    <property type="evidence" value="ECO:0007669"/>
    <property type="project" value="InterPro"/>
</dbReference>
<dbReference type="PANTHER" id="PTHR30614:SF10">
    <property type="entry name" value="ARGININE ABC TRANSPORTER PERMEASE PROTEIN ARTM"/>
    <property type="match status" value="1"/>
</dbReference>
<keyword evidence="4" id="KW-1003">Cell membrane</keyword>
<feature type="transmembrane region" description="Helical" evidence="9">
    <location>
        <begin position="55"/>
        <end position="77"/>
    </location>
</feature>
<evidence type="ECO:0000256" key="9">
    <source>
        <dbReference type="RuleBase" id="RU363032"/>
    </source>
</evidence>
<keyword evidence="3 9" id="KW-0813">Transport</keyword>
<accession>A0A853KZI5</accession>
<dbReference type="NCBIfam" id="TIGR01726">
    <property type="entry name" value="HEQRo_perm_3TM"/>
    <property type="match status" value="1"/>
</dbReference>
<keyword evidence="6 9" id="KW-0812">Transmembrane</keyword>
<name>A0A853KZI5_9PROT</name>
<comment type="subcellular location">
    <subcellularLocation>
        <location evidence="1">Cell inner membrane</location>
        <topology evidence="1">Multi-pass membrane protein</topology>
    </subcellularLocation>
    <subcellularLocation>
        <location evidence="9">Cell membrane</location>
        <topology evidence="9">Multi-pass membrane protein</topology>
    </subcellularLocation>
</comment>
<dbReference type="InterPro" id="IPR035906">
    <property type="entry name" value="MetI-like_sf"/>
</dbReference>
<dbReference type="InterPro" id="IPR010065">
    <property type="entry name" value="AA_ABC_transptr_permease_3TM"/>
</dbReference>
<comment type="caution">
    <text evidence="11">The sequence shown here is derived from an EMBL/GenBank/DDBJ whole genome shotgun (WGS) entry which is preliminary data.</text>
</comment>
<dbReference type="Proteomes" id="UP000094009">
    <property type="component" value="Unassembled WGS sequence"/>
</dbReference>
<dbReference type="CDD" id="cd06261">
    <property type="entry name" value="TM_PBP2"/>
    <property type="match status" value="1"/>
</dbReference>
<dbReference type="RefSeq" id="WP_008891029.1">
    <property type="nucleotide sequence ID" value="NZ_JPVZ01000005.1"/>
</dbReference>
<evidence type="ECO:0000313" key="12">
    <source>
        <dbReference type="Proteomes" id="UP000094009"/>
    </source>
</evidence>
<keyword evidence="5" id="KW-0997">Cell inner membrane</keyword>
<dbReference type="InterPro" id="IPR043429">
    <property type="entry name" value="ArtM/GltK/GlnP/TcyL/YhdX-like"/>
</dbReference>
<dbReference type="PROSITE" id="PS50928">
    <property type="entry name" value="ABC_TM1"/>
    <property type="match status" value="1"/>
</dbReference>
<dbReference type="Gene3D" id="1.10.3720.10">
    <property type="entry name" value="MetI-like"/>
    <property type="match status" value="1"/>
</dbReference>
<organism evidence="11 12">
    <name type="scientific">Thalassospira tepidiphila MCCC 1A03514</name>
    <dbReference type="NCBI Taxonomy" id="1177930"/>
    <lineage>
        <taxon>Bacteria</taxon>
        <taxon>Pseudomonadati</taxon>
        <taxon>Pseudomonadota</taxon>
        <taxon>Alphaproteobacteria</taxon>
        <taxon>Rhodospirillales</taxon>
        <taxon>Thalassospiraceae</taxon>
        <taxon>Thalassospira</taxon>
    </lineage>
</organism>
<dbReference type="EMBL" id="JPVZ01000005">
    <property type="protein sequence ID" value="OAZ09335.1"/>
    <property type="molecule type" value="Genomic_DNA"/>
</dbReference>
<evidence type="ECO:0000256" key="2">
    <source>
        <dbReference type="ARBA" id="ARBA00010072"/>
    </source>
</evidence>
<evidence type="ECO:0000259" key="10">
    <source>
        <dbReference type="PROSITE" id="PS50928"/>
    </source>
</evidence>
<proteinExistence type="inferred from homology"/>
<dbReference type="InterPro" id="IPR000515">
    <property type="entry name" value="MetI-like"/>
</dbReference>
<feature type="transmembrane region" description="Helical" evidence="9">
    <location>
        <begin position="101"/>
        <end position="118"/>
    </location>
</feature>
<feature type="transmembrane region" description="Helical" evidence="9">
    <location>
        <begin position="202"/>
        <end position="221"/>
    </location>
</feature>
<comment type="similarity">
    <text evidence="2">Belongs to the binding-protein-dependent transport system permease family. HisMQ subfamily.</text>
</comment>
<evidence type="ECO:0000256" key="4">
    <source>
        <dbReference type="ARBA" id="ARBA00022475"/>
    </source>
</evidence>
<protein>
    <submittedName>
        <fullName evidence="11">ABC transporter permease</fullName>
    </submittedName>
</protein>
<evidence type="ECO:0000256" key="1">
    <source>
        <dbReference type="ARBA" id="ARBA00004429"/>
    </source>
</evidence>
<keyword evidence="7 9" id="KW-1133">Transmembrane helix</keyword>
<sequence>MFEDFIYVLGKYDTWLWRGFLLTIELLVISVTLGTLLAIPLAVARVSKKVWIQALPFAFIYVFRGTPLIGQLFMMYYGVGQLIANIDGIQDHWTWTYLRDPYWYCLLTFVLNTAAYVAEIMRGGIQNVPNGELEAARACGMSPWITYRRIIFPRMWQMIWPAYTNDVIFTLKATSLASTVTMMELTGAARKIVARTALPYEAFISAGVIYLIIVYSLTFGFKGIERYLRRSEQRNEPKTGRAKAATSA</sequence>
<evidence type="ECO:0000256" key="3">
    <source>
        <dbReference type="ARBA" id="ARBA00022448"/>
    </source>
</evidence>
<feature type="domain" description="ABC transmembrane type-1" evidence="10">
    <location>
        <begin position="20"/>
        <end position="221"/>
    </location>
</feature>
<reference evidence="11 12" key="1">
    <citation type="submission" date="2014-07" db="EMBL/GenBank/DDBJ databases">
        <title>Draft genome sequence of Thalassospira tepidiphila 1-1B.</title>
        <authorList>
            <person name="Lai Q."/>
            <person name="Shao Z."/>
        </authorList>
    </citation>
    <scope>NUCLEOTIDE SEQUENCE [LARGE SCALE GENOMIC DNA]</scope>
    <source>
        <strain evidence="11 12">MCCC 1A03514</strain>
    </source>
</reference>
<evidence type="ECO:0000256" key="5">
    <source>
        <dbReference type="ARBA" id="ARBA00022519"/>
    </source>
</evidence>
<evidence type="ECO:0000256" key="6">
    <source>
        <dbReference type="ARBA" id="ARBA00022692"/>
    </source>
</evidence>
<dbReference type="PANTHER" id="PTHR30614">
    <property type="entry name" value="MEMBRANE COMPONENT OF AMINO ACID ABC TRANSPORTER"/>
    <property type="match status" value="1"/>
</dbReference>